<dbReference type="OrthoDB" id="9800940at2"/>
<dbReference type="Gene3D" id="3.60.15.10">
    <property type="entry name" value="Ribonuclease Z/Hydroxyacylglutathione hydrolase-like"/>
    <property type="match status" value="1"/>
</dbReference>
<dbReference type="PANTHER" id="PTHR42663:SF6">
    <property type="entry name" value="HYDROLASE C777.06C-RELATED"/>
    <property type="match status" value="1"/>
</dbReference>
<keyword evidence="2" id="KW-0378">Hydrolase</keyword>
<dbReference type="EC" id="3.1.4.55" evidence="2"/>
<reference evidence="2 3" key="1">
    <citation type="submission" date="2019-02" db="EMBL/GenBank/DDBJ databases">
        <title>Deep-cultivation of Planctomycetes and their phenomic and genomic characterization uncovers novel biology.</title>
        <authorList>
            <person name="Wiegand S."/>
            <person name="Jogler M."/>
            <person name="Boedeker C."/>
            <person name="Pinto D."/>
            <person name="Vollmers J."/>
            <person name="Rivas-Marin E."/>
            <person name="Kohn T."/>
            <person name="Peeters S.H."/>
            <person name="Heuer A."/>
            <person name="Rast P."/>
            <person name="Oberbeckmann S."/>
            <person name="Bunk B."/>
            <person name="Jeske O."/>
            <person name="Meyerdierks A."/>
            <person name="Storesund J.E."/>
            <person name="Kallscheuer N."/>
            <person name="Luecker S."/>
            <person name="Lage O.M."/>
            <person name="Pohl T."/>
            <person name="Merkel B.J."/>
            <person name="Hornburger P."/>
            <person name="Mueller R.-W."/>
            <person name="Bruemmer F."/>
            <person name="Labrenz M."/>
            <person name="Spormann A.M."/>
            <person name="Op Den Camp H."/>
            <person name="Overmann J."/>
            <person name="Amann R."/>
            <person name="Jetten M.S.M."/>
            <person name="Mascher T."/>
            <person name="Medema M.H."/>
            <person name="Devos D.P."/>
            <person name="Kaster A.-K."/>
            <person name="Ovreas L."/>
            <person name="Rohde M."/>
            <person name="Galperin M.Y."/>
            <person name="Jogler C."/>
        </authorList>
    </citation>
    <scope>NUCLEOTIDE SEQUENCE [LARGE SCALE GENOMIC DNA]</scope>
    <source>
        <strain evidence="2 3">Pla111</strain>
    </source>
</reference>
<sequence length="305" mass="33802">MCRGVPHLARRERDRCAESVPFSPPRCPAPIVSREVVSADIRGQLVLLGTGTSVGVPSIGCGCAVCTSTNPKNNRTRCSVILGLPEGNLLIDTSPDMRQQLLREKIGLIHAVLYTHEHADHLFGLDDLRLMQFYLGGPVPLYCEEWVEQRIRKSFDYAFVRRPNLHRGAVPALEFKRIGPVNGGWPAIELLGASITAVRQHHGPNFDTLGFRFGNVAYCTDVSAMPEESKERLQGLDVLILDALREKGHTTHLSLDQAISLAEELQPKQTYFTHMAHDLEHEATNARLPASMQLAYDGLRIALLS</sequence>
<dbReference type="EMBL" id="SJPH01000001">
    <property type="protein sequence ID" value="TWT48321.1"/>
    <property type="molecule type" value="Genomic_DNA"/>
</dbReference>
<evidence type="ECO:0000259" key="1">
    <source>
        <dbReference type="SMART" id="SM00849"/>
    </source>
</evidence>
<gene>
    <name evidence="2" type="primary">phnP</name>
    <name evidence="2" type="ORF">Pla111_00840</name>
</gene>
<dbReference type="SUPFAM" id="SSF56281">
    <property type="entry name" value="Metallo-hydrolase/oxidoreductase"/>
    <property type="match status" value="1"/>
</dbReference>
<dbReference type="InterPro" id="IPR036866">
    <property type="entry name" value="RibonucZ/Hydroxyglut_hydro"/>
</dbReference>
<evidence type="ECO:0000313" key="2">
    <source>
        <dbReference type="EMBL" id="TWT48321.1"/>
    </source>
</evidence>
<comment type="caution">
    <text evidence="2">The sequence shown here is derived from an EMBL/GenBank/DDBJ whole genome shotgun (WGS) entry which is preliminary data.</text>
</comment>
<dbReference type="Proteomes" id="UP000318995">
    <property type="component" value="Unassembled WGS sequence"/>
</dbReference>
<accession>A0A5C5WE30</accession>
<name>A0A5C5WE30_9BACT</name>
<dbReference type="CDD" id="cd16279">
    <property type="entry name" value="metallo-hydrolase-like_MBL-fold"/>
    <property type="match status" value="1"/>
</dbReference>
<keyword evidence="3" id="KW-1185">Reference proteome</keyword>
<dbReference type="AlphaFoldDB" id="A0A5C5WE30"/>
<dbReference type="InterPro" id="IPR001279">
    <property type="entry name" value="Metallo-B-lactamas"/>
</dbReference>
<dbReference type="GO" id="GO:0103043">
    <property type="term" value="F:phosphoribosyl 1,2-cyclic phosphate phosphodiesterase activity"/>
    <property type="evidence" value="ECO:0007669"/>
    <property type="project" value="UniProtKB-EC"/>
</dbReference>
<feature type="domain" description="Metallo-beta-lactamase" evidence="1">
    <location>
        <begin position="75"/>
        <end position="274"/>
    </location>
</feature>
<dbReference type="Pfam" id="PF12706">
    <property type="entry name" value="Lactamase_B_2"/>
    <property type="match status" value="1"/>
</dbReference>
<protein>
    <submittedName>
        <fullName evidence="2">Phosphoribosyl 1,2-cyclic phosphodiesterase</fullName>
        <ecNumber evidence="2">3.1.4.55</ecNumber>
    </submittedName>
</protein>
<proteinExistence type="predicted"/>
<dbReference type="SMART" id="SM00849">
    <property type="entry name" value="Lactamase_B"/>
    <property type="match status" value="1"/>
</dbReference>
<evidence type="ECO:0000313" key="3">
    <source>
        <dbReference type="Proteomes" id="UP000318995"/>
    </source>
</evidence>
<dbReference type="PANTHER" id="PTHR42663">
    <property type="entry name" value="HYDROLASE C777.06C-RELATED-RELATED"/>
    <property type="match status" value="1"/>
</dbReference>
<organism evidence="2 3">
    <name type="scientific">Botrimarina hoheduenensis</name>
    <dbReference type="NCBI Taxonomy" id="2528000"/>
    <lineage>
        <taxon>Bacteria</taxon>
        <taxon>Pseudomonadati</taxon>
        <taxon>Planctomycetota</taxon>
        <taxon>Planctomycetia</taxon>
        <taxon>Pirellulales</taxon>
        <taxon>Lacipirellulaceae</taxon>
        <taxon>Botrimarina</taxon>
    </lineage>
</organism>